<accession>A0ABV1FME5</accession>
<keyword evidence="2" id="KW-1185">Reference proteome</keyword>
<dbReference type="Gene3D" id="3.90.550.10">
    <property type="entry name" value="Spore Coat Polysaccharide Biosynthesis Protein SpsA, Chain A"/>
    <property type="match status" value="1"/>
</dbReference>
<name>A0ABV1FME5_9BACT</name>
<dbReference type="Proteomes" id="UP001487296">
    <property type="component" value="Unassembled WGS sequence"/>
</dbReference>
<dbReference type="InterPro" id="IPR029044">
    <property type="entry name" value="Nucleotide-diphossugar_trans"/>
</dbReference>
<protein>
    <submittedName>
        <fullName evidence="1">Hemolysin activation protein</fullName>
    </submittedName>
</protein>
<sequence length="342" mass="39818">MKHPYKTDIAVLMLFFNRPETFQQAFDAVKASRPSKLLLYQDGPREGNEKDRKGMEACRRIASDENIDWVCEVHRHYCEHNQGCDPSGFLSQKWAFSLADKVAVVEDDVVPAPSFLPFCKEMLDRYEHDERITMVAGFNTDEVTPNVPYDYFFTSAFSIWGWASWRRVVEKWDGTYSFMNDEFNRQQLADLVKARGYRSDFMRMCADHAAAGKPFFESVFWSTMLMNNGLAIMPTRNMVSNVGATVDSTHYAALQTMPHGLRRIFTMQRHDVTFPLKHPKYVMEYVAYKEHTYRTNGWGHPWIKIGRSVEELWLNLKAGNTHQITQALTRRIKKWMGKGKHV</sequence>
<gene>
    <name evidence="1" type="ORF">AAAT34_00375</name>
</gene>
<dbReference type="EMBL" id="JBBNFP010000001">
    <property type="protein sequence ID" value="MEQ2485505.1"/>
    <property type="molecule type" value="Genomic_DNA"/>
</dbReference>
<reference evidence="1 2" key="1">
    <citation type="submission" date="2024-04" db="EMBL/GenBank/DDBJ databases">
        <title>Human intestinal bacterial collection.</title>
        <authorList>
            <person name="Pauvert C."/>
            <person name="Hitch T.C.A."/>
            <person name="Clavel T."/>
        </authorList>
    </citation>
    <scope>NUCLEOTIDE SEQUENCE [LARGE SCALE GENOMIC DNA]</scope>
    <source>
        <strain evidence="1 2">CLA-AA-H145</strain>
    </source>
</reference>
<organism evidence="1 2">
    <name type="scientific">Hallella faecis</name>
    <dbReference type="NCBI Taxonomy" id="2841596"/>
    <lineage>
        <taxon>Bacteria</taxon>
        <taxon>Pseudomonadati</taxon>
        <taxon>Bacteroidota</taxon>
        <taxon>Bacteroidia</taxon>
        <taxon>Bacteroidales</taxon>
        <taxon>Prevotellaceae</taxon>
        <taxon>Hallella</taxon>
    </lineage>
</organism>
<evidence type="ECO:0000313" key="1">
    <source>
        <dbReference type="EMBL" id="MEQ2485505.1"/>
    </source>
</evidence>
<dbReference type="SUPFAM" id="SSF53448">
    <property type="entry name" value="Nucleotide-diphospho-sugar transferases"/>
    <property type="match status" value="1"/>
</dbReference>
<evidence type="ECO:0000313" key="2">
    <source>
        <dbReference type="Proteomes" id="UP001487296"/>
    </source>
</evidence>
<comment type="caution">
    <text evidence="1">The sequence shown here is derived from an EMBL/GenBank/DDBJ whole genome shotgun (WGS) entry which is preliminary data.</text>
</comment>
<proteinExistence type="predicted"/>
<dbReference type="RefSeq" id="WP_215759572.1">
    <property type="nucleotide sequence ID" value="NZ_JAHKBE010000014.1"/>
</dbReference>